<feature type="compositionally biased region" description="Basic and acidic residues" evidence="1">
    <location>
        <begin position="80"/>
        <end position="93"/>
    </location>
</feature>
<evidence type="ECO:0000256" key="1">
    <source>
        <dbReference type="SAM" id="MobiDB-lite"/>
    </source>
</evidence>
<dbReference type="Proteomes" id="UP001652624">
    <property type="component" value="Chromosome 9"/>
</dbReference>
<feature type="region of interest" description="Disordered" evidence="1">
    <location>
        <begin position="75"/>
        <end position="95"/>
    </location>
</feature>
<organism evidence="2 3">
    <name type="scientific">Erinaceus europaeus</name>
    <name type="common">Western European hedgehog</name>
    <dbReference type="NCBI Taxonomy" id="9365"/>
    <lineage>
        <taxon>Eukaryota</taxon>
        <taxon>Metazoa</taxon>
        <taxon>Chordata</taxon>
        <taxon>Craniata</taxon>
        <taxon>Vertebrata</taxon>
        <taxon>Euteleostomi</taxon>
        <taxon>Mammalia</taxon>
        <taxon>Eutheria</taxon>
        <taxon>Laurasiatheria</taxon>
        <taxon>Eulipotyphla</taxon>
        <taxon>Erinaceidae</taxon>
        <taxon>Erinaceinae</taxon>
        <taxon>Erinaceus</taxon>
    </lineage>
</organism>
<keyword evidence="2" id="KW-1185">Reference proteome</keyword>
<evidence type="ECO:0000313" key="2">
    <source>
        <dbReference type="Proteomes" id="UP001652624"/>
    </source>
</evidence>
<dbReference type="RefSeq" id="XP_060053672.1">
    <property type="nucleotide sequence ID" value="XM_060197689.1"/>
</dbReference>
<gene>
    <name evidence="3" type="primary">LOC132540386</name>
</gene>
<proteinExistence type="predicted"/>
<evidence type="ECO:0000313" key="3">
    <source>
        <dbReference type="RefSeq" id="XP_060053672.1"/>
    </source>
</evidence>
<accession>A0ABM3XXY7</accession>
<protein>
    <submittedName>
        <fullName evidence="3">Uncharacterized protein LOC132540386 isoform X1</fullName>
    </submittedName>
</protein>
<sequence>MIQQSPAVAEIIQPGGLGPKKAHENIRGGSRAMIDVTQSTRVVVDSSRKSTLLFADILIPGSWWRQSSRIVQTCQMLGSPRREDKGPSSEHSKRGGWPCPCLRLSAPHWAVCPNPAAKVVFFKVSLQFPQGKEGFGMQAAPHCSPSWLSWRSFWLARARHSCHQQASGPACSQRKGCFSSCWQLREAAWAAQEVGCRCRPCSPSLCREEPGVACLWPQTPGSFYCSRIGWAPSETLLSLPFGDQQLAPLSPVPWGPWGLASRILEIQTAQLLCPCLLQSHFSAFSCVCSYSQHPLSPHVGVSTWPPAAGKLGGMTMIPRSSSSVLRAFLAAVPHPWRPRVRGSCCCRHTLE</sequence>
<dbReference type="GeneID" id="132540386"/>
<name>A0ABM3XXY7_ERIEU</name>
<reference evidence="3" key="1">
    <citation type="submission" date="2025-08" db="UniProtKB">
        <authorList>
            <consortium name="RefSeq"/>
        </authorList>
    </citation>
    <scope>IDENTIFICATION</scope>
</reference>